<reference evidence="3" key="3">
    <citation type="submission" date="2020-12" db="UniProtKB">
        <authorList>
            <consortium name="EnsemblPlants"/>
        </authorList>
    </citation>
    <scope>IDENTIFICATION</scope>
</reference>
<dbReference type="Proteomes" id="UP000006727">
    <property type="component" value="Chromosome 1"/>
</dbReference>
<reference evidence="2 4" key="2">
    <citation type="journal article" date="2018" name="Plant J.">
        <title>The Physcomitrella patens chromosome-scale assembly reveals moss genome structure and evolution.</title>
        <authorList>
            <person name="Lang D."/>
            <person name="Ullrich K.K."/>
            <person name="Murat F."/>
            <person name="Fuchs J."/>
            <person name="Jenkins J."/>
            <person name="Haas F.B."/>
            <person name="Piednoel M."/>
            <person name="Gundlach H."/>
            <person name="Van Bel M."/>
            <person name="Meyberg R."/>
            <person name="Vives C."/>
            <person name="Morata J."/>
            <person name="Symeonidi A."/>
            <person name="Hiss M."/>
            <person name="Muchero W."/>
            <person name="Kamisugi Y."/>
            <person name="Saleh O."/>
            <person name="Blanc G."/>
            <person name="Decker E.L."/>
            <person name="van Gessel N."/>
            <person name="Grimwood J."/>
            <person name="Hayes R.D."/>
            <person name="Graham S.W."/>
            <person name="Gunter L.E."/>
            <person name="McDaniel S.F."/>
            <person name="Hoernstein S.N.W."/>
            <person name="Larsson A."/>
            <person name="Li F.W."/>
            <person name="Perroud P.F."/>
            <person name="Phillips J."/>
            <person name="Ranjan P."/>
            <person name="Rokshar D.S."/>
            <person name="Rothfels C.J."/>
            <person name="Schneider L."/>
            <person name="Shu S."/>
            <person name="Stevenson D.W."/>
            <person name="Thummler F."/>
            <person name="Tillich M."/>
            <person name="Villarreal Aguilar J.C."/>
            <person name="Widiez T."/>
            <person name="Wong G.K."/>
            <person name="Wymore A."/>
            <person name="Zhang Y."/>
            <person name="Zimmer A.D."/>
            <person name="Quatrano R.S."/>
            <person name="Mayer K.F.X."/>
            <person name="Goodstein D."/>
            <person name="Casacuberta J.M."/>
            <person name="Vandepoele K."/>
            <person name="Reski R."/>
            <person name="Cuming A.C."/>
            <person name="Tuskan G.A."/>
            <person name="Maumus F."/>
            <person name="Salse J."/>
            <person name="Schmutz J."/>
            <person name="Rensing S.A."/>
        </authorList>
    </citation>
    <scope>NUCLEOTIDE SEQUENCE [LARGE SCALE GENOMIC DNA]</scope>
    <source>
        <strain evidence="3 4">cv. Gransden 2004</strain>
    </source>
</reference>
<dbReference type="GeneID" id="112280328"/>
<reference evidence="2 4" key="1">
    <citation type="journal article" date="2008" name="Science">
        <title>The Physcomitrella genome reveals evolutionary insights into the conquest of land by plants.</title>
        <authorList>
            <person name="Rensing S."/>
            <person name="Lang D."/>
            <person name="Zimmer A."/>
            <person name="Terry A."/>
            <person name="Salamov A."/>
            <person name="Shapiro H."/>
            <person name="Nishiyama T."/>
            <person name="Perroud P.-F."/>
            <person name="Lindquist E."/>
            <person name="Kamisugi Y."/>
            <person name="Tanahashi T."/>
            <person name="Sakakibara K."/>
            <person name="Fujita T."/>
            <person name="Oishi K."/>
            <person name="Shin-I T."/>
            <person name="Kuroki Y."/>
            <person name="Toyoda A."/>
            <person name="Suzuki Y."/>
            <person name="Hashimoto A."/>
            <person name="Yamaguchi K."/>
            <person name="Sugano A."/>
            <person name="Kohara Y."/>
            <person name="Fujiyama A."/>
            <person name="Anterola A."/>
            <person name="Aoki S."/>
            <person name="Ashton N."/>
            <person name="Barbazuk W.B."/>
            <person name="Barker E."/>
            <person name="Bennetzen J."/>
            <person name="Bezanilla M."/>
            <person name="Blankenship R."/>
            <person name="Cho S.H."/>
            <person name="Dutcher S."/>
            <person name="Estelle M."/>
            <person name="Fawcett J.A."/>
            <person name="Gundlach H."/>
            <person name="Hanada K."/>
            <person name="Heyl A."/>
            <person name="Hicks K.A."/>
            <person name="Hugh J."/>
            <person name="Lohr M."/>
            <person name="Mayer K."/>
            <person name="Melkozernov A."/>
            <person name="Murata T."/>
            <person name="Nelson D."/>
            <person name="Pils B."/>
            <person name="Prigge M."/>
            <person name="Reiss B."/>
            <person name="Renner T."/>
            <person name="Rombauts S."/>
            <person name="Rushton P."/>
            <person name="Sanderfoot A."/>
            <person name="Schween G."/>
            <person name="Shiu S.-H."/>
            <person name="Stueber K."/>
            <person name="Theodoulou F.L."/>
            <person name="Tu H."/>
            <person name="Van de Peer Y."/>
            <person name="Verrier P.J."/>
            <person name="Waters E."/>
            <person name="Wood A."/>
            <person name="Yang L."/>
            <person name="Cove D."/>
            <person name="Cuming A."/>
            <person name="Hasebe M."/>
            <person name="Lucas S."/>
            <person name="Mishler D.B."/>
            <person name="Reski R."/>
            <person name="Grigoriev I."/>
            <person name="Quatrano R.S."/>
            <person name="Boore J.L."/>
        </authorList>
    </citation>
    <scope>NUCLEOTIDE SEQUENCE [LARGE SCALE GENOMIC DNA]</scope>
    <source>
        <strain evidence="3 4">cv. Gransden 2004</strain>
    </source>
</reference>
<name>A0A2K1LAK3_PHYPA</name>
<dbReference type="AlphaFoldDB" id="A0A2K1LAK3"/>
<accession>A0A2K1LAK3</accession>
<proteinExistence type="predicted"/>
<gene>
    <name evidence="3" type="primary">LOC112280328</name>
    <name evidence="2" type="ORF">PHYPA_001486</name>
</gene>
<feature type="region of interest" description="Disordered" evidence="1">
    <location>
        <begin position="85"/>
        <end position="136"/>
    </location>
</feature>
<dbReference type="Gramene" id="Pp3c1_32390V3.2">
    <property type="protein sequence ID" value="Pp3c1_32390V3.2"/>
    <property type="gene ID" value="Pp3c1_32390"/>
</dbReference>
<evidence type="ECO:0000313" key="2">
    <source>
        <dbReference type="EMBL" id="PNR63061.1"/>
    </source>
</evidence>
<evidence type="ECO:0000256" key="1">
    <source>
        <dbReference type="SAM" id="MobiDB-lite"/>
    </source>
</evidence>
<sequence>MAFGVVSIMATRRVTWSRAVRVHPDLSARIRRECDENVNRRLGDNLNNVRGIPVLNRCSRCHLRIPLRDITHLFQNNVAPVDDKVNSSSPAIQALGSGPVRGLLPESVSSQNSRKRRHTEPVSESSTERRVLRKFR</sequence>
<evidence type="ECO:0000313" key="3">
    <source>
        <dbReference type="EnsemblPlants" id="Pp3c1_32390V3.1"/>
    </source>
</evidence>
<protein>
    <submittedName>
        <fullName evidence="2 3">Uncharacterized protein</fullName>
    </submittedName>
</protein>
<dbReference type="RefSeq" id="XP_024371470.1">
    <property type="nucleotide sequence ID" value="XM_024515702.2"/>
</dbReference>
<dbReference type="KEGG" id="ppp:112280328"/>
<dbReference type="Gramene" id="Pp3c1_32390V3.1">
    <property type="protein sequence ID" value="Pp3c1_32390V3.1"/>
    <property type="gene ID" value="Pp3c1_32390"/>
</dbReference>
<dbReference type="PaxDb" id="3218-PP1S249_72V6.1"/>
<dbReference type="EMBL" id="ABEU02000001">
    <property type="protein sequence ID" value="PNR63061.1"/>
    <property type="molecule type" value="Genomic_DNA"/>
</dbReference>
<keyword evidence="4" id="KW-1185">Reference proteome</keyword>
<organism evidence="2">
    <name type="scientific">Physcomitrium patens</name>
    <name type="common">Spreading-leaved earth moss</name>
    <name type="synonym">Physcomitrella patens</name>
    <dbReference type="NCBI Taxonomy" id="3218"/>
    <lineage>
        <taxon>Eukaryota</taxon>
        <taxon>Viridiplantae</taxon>
        <taxon>Streptophyta</taxon>
        <taxon>Embryophyta</taxon>
        <taxon>Bryophyta</taxon>
        <taxon>Bryophytina</taxon>
        <taxon>Bryopsida</taxon>
        <taxon>Funariidae</taxon>
        <taxon>Funariales</taxon>
        <taxon>Funariaceae</taxon>
        <taxon>Physcomitrium</taxon>
    </lineage>
</organism>
<dbReference type="EnsemblPlants" id="Pp3c1_32390V3.2">
    <property type="protein sequence ID" value="Pp3c1_32390V3.2"/>
    <property type="gene ID" value="Pp3c1_32390"/>
</dbReference>
<evidence type="ECO:0000313" key="4">
    <source>
        <dbReference type="Proteomes" id="UP000006727"/>
    </source>
</evidence>
<dbReference type="EnsemblPlants" id="Pp3c1_32390V3.1">
    <property type="protein sequence ID" value="Pp3c1_32390V3.1"/>
    <property type="gene ID" value="Pp3c1_32390"/>
</dbReference>